<dbReference type="GO" id="GO:0008233">
    <property type="term" value="F:peptidase activity"/>
    <property type="evidence" value="ECO:0007669"/>
    <property type="project" value="UniProtKB-KW"/>
</dbReference>
<feature type="transmembrane region" description="Helical" evidence="2">
    <location>
        <begin position="615"/>
        <end position="637"/>
    </location>
</feature>
<dbReference type="InterPro" id="IPR021878">
    <property type="entry name" value="TgpA_N"/>
</dbReference>
<dbReference type="SUPFAM" id="SSF54001">
    <property type="entry name" value="Cysteine proteinases"/>
    <property type="match status" value="1"/>
</dbReference>
<feature type="region of interest" description="Disordered" evidence="1">
    <location>
        <begin position="310"/>
        <end position="337"/>
    </location>
</feature>
<keyword evidence="2" id="KW-0812">Transmembrane</keyword>
<dbReference type="GO" id="GO:0006508">
    <property type="term" value="P:proteolysis"/>
    <property type="evidence" value="ECO:0007669"/>
    <property type="project" value="UniProtKB-KW"/>
</dbReference>
<feature type="compositionally biased region" description="Polar residues" evidence="1">
    <location>
        <begin position="311"/>
        <end position="321"/>
    </location>
</feature>
<dbReference type="PANTHER" id="PTHR42736:SF1">
    <property type="entry name" value="PROTEIN-GLUTAMINE GAMMA-GLUTAMYLTRANSFERASE"/>
    <property type="match status" value="1"/>
</dbReference>
<dbReference type="Pfam" id="PF13559">
    <property type="entry name" value="DUF4129"/>
    <property type="match status" value="1"/>
</dbReference>
<gene>
    <name evidence="4" type="ORF">HEB94_007687</name>
</gene>
<evidence type="ECO:0000256" key="1">
    <source>
        <dbReference type="SAM" id="MobiDB-lite"/>
    </source>
</evidence>
<dbReference type="InterPro" id="IPR025403">
    <property type="entry name" value="TgpA-like_C"/>
</dbReference>
<feature type="domain" description="Transglutaminase-like" evidence="3">
    <location>
        <begin position="478"/>
        <end position="548"/>
    </location>
</feature>
<evidence type="ECO:0000313" key="4">
    <source>
        <dbReference type="EMBL" id="MBE1610839.1"/>
    </source>
</evidence>
<dbReference type="InterPro" id="IPR002931">
    <property type="entry name" value="Transglutaminase-like"/>
</dbReference>
<keyword evidence="2" id="KW-0472">Membrane</keyword>
<accession>A0A927N2A8</accession>
<reference evidence="4" key="1">
    <citation type="submission" date="2020-10" db="EMBL/GenBank/DDBJ databases">
        <title>Sequencing the genomes of 1000 actinobacteria strains.</title>
        <authorList>
            <person name="Klenk H.-P."/>
        </authorList>
    </citation>
    <scope>NUCLEOTIDE SEQUENCE</scope>
    <source>
        <strain evidence="4">DSM 45354</strain>
    </source>
</reference>
<feature type="compositionally biased region" description="Low complexity" evidence="1">
    <location>
        <begin position="578"/>
        <end position="590"/>
    </location>
</feature>
<name>A0A927N2A8_9ACTN</name>
<feature type="transmembrane region" description="Helical" evidence="2">
    <location>
        <begin position="31"/>
        <end position="50"/>
    </location>
</feature>
<feature type="transmembrane region" description="Helical" evidence="2">
    <location>
        <begin position="118"/>
        <end position="140"/>
    </location>
</feature>
<dbReference type="Pfam" id="PF11992">
    <property type="entry name" value="TgpA_N"/>
    <property type="match status" value="1"/>
</dbReference>
<keyword evidence="4" id="KW-0645">Protease</keyword>
<feature type="transmembrane region" description="Helical" evidence="2">
    <location>
        <begin position="152"/>
        <end position="180"/>
    </location>
</feature>
<organism evidence="4 5">
    <name type="scientific">Actinopolymorpha pittospori</name>
    <dbReference type="NCBI Taxonomy" id="648752"/>
    <lineage>
        <taxon>Bacteria</taxon>
        <taxon>Bacillati</taxon>
        <taxon>Actinomycetota</taxon>
        <taxon>Actinomycetes</taxon>
        <taxon>Propionibacteriales</taxon>
        <taxon>Actinopolymorphaceae</taxon>
        <taxon>Actinopolymorpha</taxon>
    </lineage>
</organism>
<keyword evidence="5" id="KW-1185">Reference proteome</keyword>
<dbReference type="RefSeq" id="WP_192754152.1">
    <property type="nucleotide sequence ID" value="NZ_BAABJL010000250.1"/>
</dbReference>
<keyword evidence="2" id="KW-1133">Transmembrane helix</keyword>
<dbReference type="Pfam" id="PF01841">
    <property type="entry name" value="Transglut_core"/>
    <property type="match status" value="1"/>
</dbReference>
<keyword evidence="4" id="KW-0378">Hydrolase</keyword>
<evidence type="ECO:0000259" key="3">
    <source>
        <dbReference type="SMART" id="SM00460"/>
    </source>
</evidence>
<sequence length="784" mass="84621">MSGALRRTIAGLLATFLASLALIPAYNGQEWLSSTALVILFTAIVGFTLRRLGTPRLLVPVGQLAALGWAFVLVYANQDLRFGVLPSGESVQALIERINDGLLIVVRYAAPVPYDADLVMVTALGIGLVAIAVDTLAATFRLTPWAGLPLLLLYSIPATTVSGGVSALAFIPAAVGYVVLLVSEGRDRLGRWGRVIGIADDVAGPQESPGTSVVGQTGRRVSAAVIGLAVVVPALLPALPESVLGQGEGNGIGTAGRTIKVDNPIVDLKRDLKLPQDVPVMSYRTDTNTPDYIKLVTLDDFDGEYWRPSPRSVSNVTSSRSDFARLPNPPGLQPNVPRTRVTSQFEVTDALQSRWLPTPYPASAVKTPVDWGYDPETLDIVIRGQSSAGLDFDVTSLEVGLTPTELQAAGPAPAAVFDRYTKLPPDIPRQVISLARSETSKATNAYDKAVALQRWFRNDFIYDLNVQPGHGGSAMLEFLADKRGYCEQFAATMAIMARSLGIPARVGVGYMPGTRQPDGRWLVTAHDSHAWPELYFAGYGWVRFEPTPQSQTGVAPAWTVPDSTTPTVPIPDQRDNPQDPQQNRQQSSSPAPIPGQMDPLGPATQTPVGSGFNPIPFITVGVILLLALVPCLVRVGIRRRRLSQRDPGRLVEAAWRELSDVTTDLGVSWDNATTPRAAGARLGARLPESAQPALRQLVDTVERNRYAPDPGDVTEVHAFVDTVTKALRARASRARRILAWVLPASLWRRLPMLWSPVADLLDRANGVGPRLTQRMRRERVAGGR</sequence>
<dbReference type="PANTHER" id="PTHR42736">
    <property type="entry name" value="PROTEIN-GLUTAMINE GAMMA-GLUTAMYLTRANSFERASE"/>
    <property type="match status" value="1"/>
</dbReference>
<feature type="transmembrane region" description="Helical" evidence="2">
    <location>
        <begin position="57"/>
        <end position="76"/>
    </location>
</feature>
<dbReference type="SMART" id="SM00460">
    <property type="entry name" value="TGc"/>
    <property type="match status" value="1"/>
</dbReference>
<comment type="caution">
    <text evidence="4">The sequence shown here is derived from an EMBL/GenBank/DDBJ whole genome shotgun (WGS) entry which is preliminary data.</text>
</comment>
<dbReference type="InterPro" id="IPR038765">
    <property type="entry name" value="Papain-like_cys_pep_sf"/>
</dbReference>
<dbReference type="Proteomes" id="UP000638648">
    <property type="component" value="Unassembled WGS sequence"/>
</dbReference>
<dbReference type="AlphaFoldDB" id="A0A927N2A8"/>
<dbReference type="InterPro" id="IPR052901">
    <property type="entry name" value="Bact_TGase-like"/>
</dbReference>
<proteinExistence type="predicted"/>
<feature type="region of interest" description="Disordered" evidence="1">
    <location>
        <begin position="552"/>
        <end position="607"/>
    </location>
</feature>
<protein>
    <submittedName>
        <fullName evidence="4">Transglutaminase-like putative cysteine protease</fullName>
    </submittedName>
</protein>
<dbReference type="EMBL" id="JADBEM010000001">
    <property type="protein sequence ID" value="MBE1610839.1"/>
    <property type="molecule type" value="Genomic_DNA"/>
</dbReference>
<dbReference type="Gene3D" id="3.10.620.30">
    <property type="match status" value="1"/>
</dbReference>
<evidence type="ECO:0000256" key="2">
    <source>
        <dbReference type="SAM" id="Phobius"/>
    </source>
</evidence>
<evidence type="ECO:0000313" key="5">
    <source>
        <dbReference type="Proteomes" id="UP000638648"/>
    </source>
</evidence>